<sequence>MKSNKNSNVNRKISIRSAPAKKPRSGAVAGVRPTTSIPLNRKNGSPQQTPKRSTTVPTKQPTTTSPSAPVPTADRSTATPTLPQTATVLQGLPVNENVPVTDKVHQIFYEAKSPDDLYNRYAGLASCANDRKTAIQYLRRRLKFPLGFTSEKSIDWLAQFGVTNTRLVKNLGHKMSTHSKAQAARKVMTRIIFGVVAEEANDLYQDKGHVTKILDIYGDEAASKFFKLPPNAYAPWLVEAFGPIVVPKDVFKNMSECFEQTKLTYDTLLLKDVYISPLELGKHMRRLQANKAHVLLQEHSTKHLMGGTFEREGHWMWNDGLLLQVSGKGEQTWTPTTTDTDLWFVQQMVSIDPIFSLVWHVHRRLSTYAYIQVSIVRTELIGIQTKIAKPPRSHEGILEIVQLEDKDWIQATMQDGKNFINSLFGEVFAPEHPTTRPVIVHSPSVAELSGLATFRSRGAFQLTAACKQVDKLLKIDQEAITMFGYDLDQIRTDTTQYIQWKNIRYEAENAHLLAAAYAPHVNLLKTMGKTMEQQRDSCMSCATACYSATVLAVAIPAAHTAYKAVKNANRIDVNAFWEHIKTLPSAFLKTEIRPLSFTSNFLTGTSLTATLAYLPLHVLSCYLEEGTSRKWADAAMILETIVLTALGMMSVYTLISIVLFTRVVRPTLHNRKRRIVGHLLWNLPVFLLPFPLAFGAQILMTISAKFFLRPASVILDWSNFREDYHNNDIQPYYSYPEIAPETPEPYKSNPLIFQQEDTLQGPFANIPTDYDFGDYVAFHPLIATTSIGVRPAGPYAAASAYHQRVIIPCAVTETCEKDGQYCSWNNSKCPIGGRWKHTFKMLESVDFFDSELDANSKQKRIDWANSFKQAMKKRRNLDGLEKYKNDDLTYKTEMFVKSDEMIFQKANGSYKPRLIKSIDPAVQAAMGVEVNRTLQNQKDYWHDHVFRCPFNSNWMFTVHIGSGMNSSDLNEWFAYAHESAFNNSKTLHCIFAGDDCLIVANNNGKFLYAEFDASRFERSQNKHLHTFQYQVMQRFGFPVSCIKKAKKIMEQIPTMTLKNCDSKEQIPMPPQRSTGGADTTCGNTTVMIGATLGSIADPEIFFEHPESILERYREHGIDVTYAFSDEPSLVTFLKGWWQLDLTRHRHVWVPLPSQTIKLGKIQKDPCTLYPKKSKIEAYACVAMSFYKCLAGIDPEYPLLGTLLKRYSHMQVWSDDVEKADFGPYKTVIDQFKYIDRRAALAHISHRYDVTIEEILEAEHLIATAPFPSTISHRVFERLVAVDYA</sequence>
<dbReference type="GO" id="GO:0006351">
    <property type="term" value="P:DNA-templated transcription"/>
    <property type="evidence" value="ECO:0007669"/>
    <property type="project" value="InterPro"/>
</dbReference>
<feature type="transmembrane region" description="Helical" evidence="2">
    <location>
        <begin position="636"/>
        <end position="660"/>
    </location>
</feature>
<dbReference type="EMBL" id="KF412900">
    <property type="protein sequence ID" value="AGZ83338.1"/>
    <property type="molecule type" value="Genomic_RNA"/>
</dbReference>
<feature type="compositionally biased region" description="Polar residues" evidence="1">
    <location>
        <begin position="1"/>
        <end position="11"/>
    </location>
</feature>
<feature type="domain" description="RNA-dependent RNA polymerase alsuviricetes" evidence="3">
    <location>
        <begin position="1004"/>
        <end position="1092"/>
    </location>
</feature>
<keyword evidence="2" id="KW-0812">Transmembrane</keyword>
<keyword evidence="2" id="KW-0472">Membrane</keyword>
<dbReference type="InterPro" id="IPR043502">
    <property type="entry name" value="DNA/RNA_pol_sf"/>
</dbReference>
<accession>U5Y149</accession>
<feature type="transmembrane region" description="Helical" evidence="2">
    <location>
        <begin position="680"/>
        <end position="700"/>
    </location>
</feature>
<evidence type="ECO:0000259" key="3">
    <source>
        <dbReference type="Pfam" id="PF00978"/>
    </source>
</evidence>
<dbReference type="GO" id="GO:0003723">
    <property type="term" value="F:RNA binding"/>
    <property type="evidence" value="ECO:0007669"/>
    <property type="project" value="InterPro"/>
</dbReference>
<evidence type="ECO:0000256" key="1">
    <source>
        <dbReference type="SAM" id="MobiDB-lite"/>
    </source>
</evidence>
<dbReference type="Pfam" id="PF00978">
    <property type="entry name" value="RdRP_2"/>
    <property type="match status" value="1"/>
</dbReference>
<dbReference type="InterPro" id="IPR001788">
    <property type="entry name" value="RNA-dep_RNA_pol_alsuvir"/>
</dbReference>
<feature type="compositionally biased region" description="Polar residues" evidence="1">
    <location>
        <begin position="33"/>
        <end position="52"/>
    </location>
</feature>
<dbReference type="GO" id="GO:0003968">
    <property type="term" value="F:RNA-directed RNA polymerase activity"/>
    <property type="evidence" value="ECO:0007669"/>
    <property type="project" value="InterPro"/>
</dbReference>
<keyword evidence="2" id="KW-1133">Transmembrane helix</keyword>
<evidence type="ECO:0000256" key="2">
    <source>
        <dbReference type="SAM" id="Phobius"/>
    </source>
</evidence>
<protein>
    <submittedName>
        <fullName evidence="4">Gp1</fullName>
    </submittedName>
</protein>
<evidence type="ECO:0000313" key="4">
    <source>
        <dbReference type="EMBL" id="AGZ83338.1"/>
    </source>
</evidence>
<dbReference type="SUPFAM" id="SSF56672">
    <property type="entry name" value="DNA/RNA polymerases"/>
    <property type="match status" value="1"/>
</dbReference>
<name>U5Y149_9VIRU</name>
<feature type="region of interest" description="Disordered" evidence="1">
    <location>
        <begin position="1"/>
        <end position="79"/>
    </location>
</feature>
<proteinExistence type="predicted"/>
<organism evidence="4">
    <name type="scientific">Eunivirus</name>
    <dbReference type="NCBI Taxonomy" id="1416630"/>
    <lineage>
        <taxon>Viruses</taxon>
        <taxon>environmental samples</taxon>
    </lineage>
</organism>
<feature type="compositionally biased region" description="Low complexity" evidence="1">
    <location>
        <begin position="53"/>
        <end position="73"/>
    </location>
</feature>
<reference evidence="4" key="1">
    <citation type="submission" date="2013-07" db="EMBL/GenBank/DDBJ databases">
        <title>Viruses identified in SF wastewater.</title>
        <authorList>
            <person name="Greninger A.L."/>
            <person name="Kellogg M."/>
            <person name="DeRisi J.L."/>
        </authorList>
    </citation>
    <scope>NUCLEOTIDE SEQUENCE</scope>
</reference>